<evidence type="ECO:0000256" key="15">
    <source>
        <dbReference type="ARBA" id="ARBA00048407"/>
    </source>
</evidence>
<keyword evidence="8" id="KW-0521">NADP</keyword>
<evidence type="ECO:0000256" key="11">
    <source>
        <dbReference type="ARBA" id="ARBA00029939"/>
    </source>
</evidence>
<dbReference type="PANTHER" id="PTHR42802">
    <property type="entry name" value="MONOOXYGENASE"/>
    <property type="match status" value="1"/>
</dbReference>
<dbReference type="STRING" id="1841859.GCA_900157385_04804"/>
<sequence length="418" mass="46358">MPIPEQTGLLGVGFGPSNLALAIALDERGLAAVFLERQPKFGWHLGMLLPHARMQIPFLKDLVTLRNLHSDFTFLNYLGERGRLVEFIGQHTLFPSRLEFHDYLEWAAARVAADVRYGHRVVEISPGDTGFVVRTEPDRVIHAATLVMATGLQPELPAGVIETPRQWHSHRLLGNLAALTPSAPKRFAVVGAGQSAAEVVAHLHQAYPQAEVHAVFARYGYSSADDTPYANRIFDPSAMDEFYRADTQVRERLLDYHRSTNYSAVDPPLIDELYSREYAERVSGARRLFMHNTSEVIAAQEFPDKVRLTISHLIDYSRATLDCDAVVYATGYAPMDVRRLLGDLAGRYEFDSHGRPAVTRDYRLIPKAGAPGDIYLNGGVEHTHGLSSSLLSNVAVRAGEIVTAFEARHQCRPHAASA</sequence>
<evidence type="ECO:0000256" key="12">
    <source>
        <dbReference type="ARBA" id="ARBA00031158"/>
    </source>
</evidence>
<evidence type="ECO:0000256" key="8">
    <source>
        <dbReference type="ARBA" id="ARBA00022857"/>
    </source>
</evidence>
<dbReference type="Pfam" id="PF13434">
    <property type="entry name" value="Lys_Orn_oxgnase"/>
    <property type="match status" value="1"/>
</dbReference>
<comment type="pathway">
    <text evidence="2">Siderophore biosynthesis; mycobactin biosynthesis.</text>
</comment>
<evidence type="ECO:0000256" key="14">
    <source>
        <dbReference type="ARBA" id="ARBA00032738"/>
    </source>
</evidence>
<dbReference type="EMBL" id="FTRV01000016">
    <property type="protein sequence ID" value="SPM31288.1"/>
    <property type="molecule type" value="Genomic_DNA"/>
</dbReference>
<keyword evidence="9" id="KW-0560">Oxidoreductase</keyword>
<keyword evidence="10 16" id="KW-0503">Monooxygenase</keyword>
<comment type="catalytic activity">
    <reaction evidence="15">
        <text>L-lysine + NADPH + O2 = N(6)-hydroxy-L-lysine + NADP(+) + H2O</text>
        <dbReference type="Rhea" id="RHEA:23228"/>
        <dbReference type="ChEBI" id="CHEBI:15377"/>
        <dbReference type="ChEBI" id="CHEBI:15379"/>
        <dbReference type="ChEBI" id="CHEBI:32551"/>
        <dbReference type="ChEBI" id="CHEBI:57783"/>
        <dbReference type="ChEBI" id="CHEBI:57820"/>
        <dbReference type="ChEBI" id="CHEBI:58349"/>
        <dbReference type="EC" id="1.14.13.59"/>
    </reaction>
</comment>
<name>A0A2U3NIE1_9MYCO</name>
<dbReference type="Proteomes" id="UP000241595">
    <property type="component" value="Unassembled WGS sequence"/>
</dbReference>
<comment type="similarity">
    <text evidence="3">Belongs to the lysine N(6)-hydroxylase/L-ornithine N(5)-oxygenase family.</text>
</comment>
<keyword evidence="7" id="KW-0274">FAD</keyword>
<keyword evidence="17" id="KW-1185">Reference proteome</keyword>
<dbReference type="OrthoDB" id="7527071at2"/>
<accession>A0A2U3NIE1</accession>
<gene>
    <name evidence="16" type="ORF">MTAB308_4801</name>
</gene>
<evidence type="ECO:0000256" key="6">
    <source>
        <dbReference type="ARBA" id="ARBA00022630"/>
    </source>
</evidence>
<dbReference type="PANTHER" id="PTHR42802:SF1">
    <property type="entry name" value="L-ORNITHINE N(5)-MONOOXYGENASE"/>
    <property type="match status" value="1"/>
</dbReference>
<organism evidence="16 17">
    <name type="scientific">Mycobacterium terramassiliense</name>
    <dbReference type="NCBI Taxonomy" id="1841859"/>
    <lineage>
        <taxon>Bacteria</taxon>
        <taxon>Bacillati</taxon>
        <taxon>Actinomycetota</taxon>
        <taxon>Actinomycetes</taxon>
        <taxon>Mycobacteriales</taxon>
        <taxon>Mycobacteriaceae</taxon>
        <taxon>Mycobacterium</taxon>
    </lineage>
</organism>
<evidence type="ECO:0000256" key="4">
    <source>
        <dbReference type="ARBA" id="ARBA00013076"/>
    </source>
</evidence>
<evidence type="ECO:0000256" key="9">
    <source>
        <dbReference type="ARBA" id="ARBA00023002"/>
    </source>
</evidence>
<evidence type="ECO:0000256" key="2">
    <source>
        <dbReference type="ARBA" id="ARBA00005102"/>
    </source>
</evidence>
<dbReference type="InterPro" id="IPR025700">
    <property type="entry name" value="Lys/Orn_oxygenase"/>
</dbReference>
<dbReference type="SUPFAM" id="SSF51905">
    <property type="entry name" value="FAD/NAD(P)-binding domain"/>
    <property type="match status" value="2"/>
</dbReference>
<evidence type="ECO:0000256" key="3">
    <source>
        <dbReference type="ARBA" id="ARBA00007588"/>
    </source>
</evidence>
<evidence type="ECO:0000256" key="1">
    <source>
        <dbReference type="ARBA" id="ARBA00001974"/>
    </source>
</evidence>
<reference evidence="16 17" key="1">
    <citation type="submission" date="2017-01" db="EMBL/GenBank/DDBJ databases">
        <authorList>
            <consortium name="Urmite Genomes"/>
        </authorList>
    </citation>
    <scope>NUCLEOTIDE SEQUENCE [LARGE SCALE GENOMIC DNA]</scope>
    <source>
        <strain evidence="16 17">AB308</strain>
    </source>
</reference>
<evidence type="ECO:0000256" key="5">
    <source>
        <dbReference type="ARBA" id="ARBA00016406"/>
    </source>
</evidence>
<dbReference type="GO" id="GO:0047091">
    <property type="term" value="F:L-lysine 6-monooxygenase (NADPH) activity"/>
    <property type="evidence" value="ECO:0007669"/>
    <property type="project" value="UniProtKB-EC"/>
</dbReference>
<dbReference type="Gene3D" id="3.50.50.60">
    <property type="entry name" value="FAD/NAD(P)-binding domain"/>
    <property type="match status" value="1"/>
</dbReference>
<keyword evidence="6" id="KW-0285">Flavoprotein</keyword>
<evidence type="ECO:0000256" key="7">
    <source>
        <dbReference type="ARBA" id="ARBA00022827"/>
    </source>
</evidence>
<evidence type="ECO:0000256" key="13">
    <source>
        <dbReference type="ARBA" id="ARBA00032493"/>
    </source>
</evidence>
<evidence type="ECO:0000313" key="17">
    <source>
        <dbReference type="Proteomes" id="UP000241595"/>
    </source>
</evidence>
<protein>
    <recommendedName>
        <fullName evidence="5">L-lysine N6-monooxygenase MbtG</fullName>
        <ecNumber evidence="4">1.14.13.59</ecNumber>
    </recommendedName>
    <alternativeName>
        <fullName evidence="14">Lysine 6-N-hydroxylase</fullName>
    </alternativeName>
    <alternativeName>
        <fullName evidence="13">Lysine N6-hydroxylase</fullName>
    </alternativeName>
    <alternativeName>
        <fullName evidence="11">Lysine-N-oxygenase</fullName>
    </alternativeName>
    <alternativeName>
        <fullName evidence="12">Mycobactin synthase protein G</fullName>
    </alternativeName>
</protein>
<dbReference type="AlphaFoldDB" id="A0A2U3NIE1"/>
<dbReference type="EC" id="1.14.13.59" evidence="4"/>
<dbReference type="InterPro" id="IPR036188">
    <property type="entry name" value="FAD/NAD-bd_sf"/>
</dbReference>
<evidence type="ECO:0000256" key="10">
    <source>
        <dbReference type="ARBA" id="ARBA00023033"/>
    </source>
</evidence>
<evidence type="ECO:0000313" key="16">
    <source>
        <dbReference type="EMBL" id="SPM31288.1"/>
    </source>
</evidence>
<comment type="cofactor">
    <cofactor evidence="1">
        <name>FAD</name>
        <dbReference type="ChEBI" id="CHEBI:57692"/>
    </cofactor>
</comment>
<proteinExistence type="inferred from homology"/>